<gene>
    <name evidence="2" type="ORF">SEA_MANUEL_68</name>
</gene>
<organism evidence="2 3">
    <name type="scientific">Streptomyces phage Manuel</name>
    <dbReference type="NCBI Taxonomy" id="2053812"/>
    <lineage>
        <taxon>Viruses</taxon>
        <taxon>Duplodnaviria</taxon>
        <taxon>Heunggongvirae</taxon>
        <taxon>Uroviricota</taxon>
        <taxon>Caudoviricetes</taxon>
        <taxon>Beephvirinae</taxon>
        <taxon>Manuelvirus</taxon>
        <taxon>Manuelvirus manuel</taxon>
    </lineage>
</organism>
<proteinExistence type="predicted"/>
<keyword evidence="3" id="KW-1185">Reference proteome</keyword>
<feature type="transmembrane region" description="Helical" evidence="1">
    <location>
        <begin position="12"/>
        <end position="37"/>
    </location>
</feature>
<keyword evidence="1" id="KW-0812">Transmembrane</keyword>
<sequence>MKKTVKEVLGLALDGLAVALIFAGGIVIGLLVTVPFWY</sequence>
<protein>
    <submittedName>
        <fullName evidence="2">Uncharacterized protein</fullName>
    </submittedName>
</protein>
<accession>A0A2H4PR21</accession>
<dbReference type="EMBL" id="MG518519">
    <property type="protein sequence ID" value="ATW69362.1"/>
    <property type="molecule type" value="Genomic_DNA"/>
</dbReference>
<evidence type="ECO:0000313" key="3">
    <source>
        <dbReference type="Proteomes" id="UP000240735"/>
    </source>
</evidence>
<dbReference type="Proteomes" id="UP000240735">
    <property type="component" value="Segment"/>
</dbReference>
<evidence type="ECO:0000256" key="1">
    <source>
        <dbReference type="SAM" id="Phobius"/>
    </source>
</evidence>
<keyword evidence="1" id="KW-1133">Transmembrane helix</keyword>
<reference evidence="2 3" key="1">
    <citation type="submission" date="2017-11" db="EMBL/GenBank/DDBJ databases">
        <authorList>
            <person name="Laing C."/>
            <person name="Caston J.C."/>
            <person name="Del V.M."/>
            <person name="Young O.M."/>
            <person name="Nayek S."/>
            <person name="Hughes L.E."/>
            <person name="Garlena R.A."/>
            <person name="Russell D.A."/>
            <person name="Pope W.H."/>
            <person name="Jacobs-Sera D."/>
            <person name="Hendrix R.W."/>
            <person name="Hatfull G.F."/>
        </authorList>
    </citation>
    <scope>NUCLEOTIDE SEQUENCE [LARGE SCALE GENOMIC DNA]</scope>
</reference>
<evidence type="ECO:0000313" key="2">
    <source>
        <dbReference type="EMBL" id="ATW69362.1"/>
    </source>
</evidence>
<keyword evidence="1" id="KW-0472">Membrane</keyword>
<name>A0A2H4PR21_9CAUD</name>